<reference evidence="1" key="1">
    <citation type="submission" date="2023-07" db="EMBL/GenBank/DDBJ databases">
        <title>Genomic Encyclopedia of Type Strains, Phase IV (KMG-IV): sequencing the most valuable type-strain genomes for metagenomic binning, comparative biology and taxonomic classification.</title>
        <authorList>
            <person name="Goeker M."/>
        </authorList>
    </citation>
    <scope>NUCLEOTIDE SEQUENCE</scope>
    <source>
        <strain evidence="1">DSM 26174</strain>
    </source>
</reference>
<dbReference type="Proteomes" id="UP001185092">
    <property type="component" value="Unassembled WGS sequence"/>
</dbReference>
<dbReference type="RefSeq" id="WP_309939895.1">
    <property type="nucleotide sequence ID" value="NZ_AP025305.1"/>
</dbReference>
<evidence type="ECO:0000313" key="2">
    <source>
        <dbReference type="Proteomes" id="UP001185092"/>
    </source>
</evidence>
<dbReference type="EMBL" id="JAVDQD010000003">
    <property type="protein sequence ID" value="MDR6240063.1"/>
    <property type="molecule type" value="Genomic_DNA"/>
</dbReference>
<evidence type="ECO:0000313" key="1">
    <source>
        <dbReference type="EMBL" id="MDR6240063.1"/>
    </source>
</evidence>
<gene>
    <name evidence="1" type="ORF">HNQ88_003111</name>
</gene>
<proteinExistence type="predicted"/>
<keyword evidence="2" id="KW-1185">Reference proteome</keyword>
<protein>
    <recommendedName>
        <fullName evidence="3">Lipoprotein</fullName>
    </recommendedName>
</protein>
<dbReference type="AlphaFoldDB" id="A0AAE3XNZ5"/>
<comment type="caution">
    <text evidence="1">The sequence shown here is derived from an EMBL/GenBank/DDBJ whole genome shotgun (WGS) entry which is preliminary data.</text>
</comment>
<name>A0AAE3XNZ5_9BACT</name>
<accession>A0AAE3XNZ5</accession>
<evidence type="ECO:0008006" key="3">
    <source>
        <dbReference type="Google" id="ProtNLM"/>
    </source>
</evidence>
<dbReference type="PROSITE" id="PS51257">
    <property type="entry name" value="PROKAR_LIPOPROTEIN"/>
    <property type="match status" value="1"/>
</dbReference>
<sequence length="282" mass="33447">MKYIWLSIFFSLMLFSCDSRRTNENHLKILNDELNKYKEKRKQKYLSIYKSVRKSGNRKEDLYILEVLTEAFELKSELIAGHNNKTFVNKKADLSYFSNVIDSLAVQLTLSDDKFNSILFDKVYFNHLTELNFALLMNELNLNEIEFLIEVDRVISPFYSWDGRFFYRKISSNVIDFFSSRYSYRCDIDNKDGFNEILFEDPRVDHCILKYLNDSIQIFDPNNQPVDFIQKTFNSAIQISFTPQDTGTYLIKNQREILCQIIDMGDSLLNIDYEIPIQLFKN</sequence>
<organism evidence="1 2">
    <name type="scientific">Aureibacter tunicatorum</name>
    <dbReference type="NCBI Taxonomy" id="866807"/>
    <lineage>
        <taxon>Bacteria</taxon>
        <taxon>Pseudomonadati</taxon>
        <taxon>Bacteroidota</taxon>
        <taxon>Cytophagia</taxon>
        <taxon>Cytophagales</taxon>
        <taxon>Persicobacteraceae</taxon>
        <taxon>Aureibacter</taxon>
    </lineage>
</organism>